<evidence type="ECO:0000313" key="5">
    <source>
        <dbReference type="Proteomes" id="UP000053201"/>
    </source>
</evidence>
<dbReference type="Proteomes" id="UP000053201">
    <property type="component" value="Unassembled WGS sequence"/>
</dbReference>
<dbReference type="Gene3D" id="3.90.640.90">
    <property type="entry name" value="Anti-proliferative protein, N-terminal domain"/>
    <property type="match status" value="1"/>
</dbReference>
<feature type="region of interest" description="Disordered" evidence="2">
    <location>
        <begin position="136"/>
        <end position="185"/>
    </location>
</feature>
<name>A0A0L0HE45_SPIPD</name>
<dbReference type="PANTHER" id="PTHR22978:SF22">
    <property type="entry name" value="BTG FAMILY PROTEIN"/>
    <property type="match status" value="1"/>
</dbReference>
<dbReference type="SUPFAM" id="SSF160696">
    <property type="entry name" value="BTG domain-like"/>
    <property type="match status" value="1"/>
</dbReference>
<comment type="similarity">
    <text evidence="1">Belongs to the BTG family.</text>
</comment>
<gene>
    <name evidence="4" type="ORF">SPPG_05500</name>
</gene>
<dbReference type="STRING" id="645134.A0A0L0HE45"/>
<dbReference type="InterPro" id="IPR002087">
    <property type="entry name" value="Anti_prolifrtn"/>
</dbReference>
<dbReference type="GO" id="GO:0005737">
    <property type="term" value="C:cytoplasm"/>
    <property type="evidence" value="ECO:0007669"/>
    <property type="project" value="TreeGrafter"/>
</dbReference>
<reference evidence="4 5" key="1">
    <citation type="submission" date="2009-08" db="EMBL/GenBank/DDBJ databases">
        <title>The Genome Sequence of Spizellomyces punctatus strain DAOM BR117.</title>
        <authorList>
            <consortium name="The Broad Institute Genome Sequencing Platform"/>
            <person name="Russ C."/>
            <person name="Cuomo C."/>
            <person name="Shea T."/>
            <person name="Young S.K."/>
            <person name="Zeng Q."/>
            <person name="Koehrsen M."/>
            <person name="Haas B."/>
            <person name="Borodovsky M."/>
            <person name="Guigo R."/>
            <person name="Alvarado L."/>
            <person name="Berlin A."/>
            <person name="Bochicchio J."/>
            <person name="Borenstein D."/>
            <person name="Chapman S."/>
            <person name="Chen Z."/>
            <person name="Engels R."/>
            <person name="Freedman E."/>
            <person name="Gellesch M."/>
            <person name="Goldberg J."/>
            <person name="Griggs A."/>
            <person name="Gujja S."/>
            <person name="Heiman D."/>
            <person name="Hepburn T."/>
            <person name="Howarth C."/>
            <person name="Jen D."/>
            <person name="Larson L."/>
            <person name="Lewis B."/>
            <person name="Mehta T."/>
            <person name="Park D."/>
            <person name="Pearson M."/>
            <person name="Roberts A."/>
            <person name="Saif S."/>
            <person name="Shenoy N."/>
            <person name="Sisk P."/>
            <person name="Stolte C."/>
            <person name="Sykes S."/>
            <person name="Thomson T."/>
            <person name="Walk T."/>
            <person name="White J."/>
            <person name="Yandava C."/>
            <person name="Burger G."/>
            <person name="Gray M.W."/>
            <person name="Holland P.W.H."/>
            <person name="King N."/>
            <person name="Lang F.B.F."/>
            <person name="Roger A.J."/>
            <person name="Ruiz-Trillo I."/>
            <person name="Lander E."/>
            <person name="Nusbaum C."/>
        </authorList>
    </citation>
    <scope>NUCLEOTIDE SEQUENCE [LARGE SCALE GENOMIC DNA]</scope>
    <source>
        <strain evidence="4 5">DAOM BR117</strain>
    </source>
</reference>
<dbReference type="VEuPathDB" id="FungiDB:SPPG_05500"/>
<dbReference type="OrthoDB" id="19928at2759"/>
<dbReference type="InterPro" id="IPR036054">
    <property type="entry name" value="BTG-like_sf"/>
</dbReference>
<dbReference type="eggNOG" id="KOG4006">
    <property type="taxonomic scope" value="Eukaryota"/>
</dbReference>
<proteinExistence type="inferred from homology"/>
<dbReference type="AlphaFoldDB" id="A0A0L0HE45"/>
<dbReference type="RefSeq" id="XP_016607284.1">
    <property type="nucleotide sequence ID" value="XM_016753708.1"/>
</dbReference>
<evidence type="ECO:0000313" key="4">
    <source>
        <dbReference type="EMBL" id="KNC99244.1"/>
    </source>
</evidence>
<accession>A0A0L0HE45</accession>
<dbReference type="OMA" id="CKNQIML"/>
<dbReference type="InterPro" id="IPR033332">
    <property type="entry name" value="BTG"/>
</dbReference>
<dbReference type="GeneID" id="27688867"/>
<dbReference type="InParanoid" id="A0A0L0HE45"/>
<dbReference type="PRINTS" id="PR00310">
    <property type="entry name" value="ANTIPRLFBTG1"/>
</dbReference>
<organism evidence="4 5">
    <name type="scientific">Spizellomyces punctatus (strain DAOM BR117)</name>
    <dbReference type="NCBI Taxonomy" id="645134"/>
    <lineage>
        <taxon>Eukaryota</taxon>
        <taxon>Fungi</taxon>
        <taxon>Fungi incertae sedis</taxon>
        <taxon>Chytridiomycota</taxon>
        <taxon>Chytridiomycota incertae sedis</taxon>
        <taxon>Chytridiomycetes</taxon>
        <taxon>Spizellomycetales</taxon>
        <taxon>Spizellomycetaceae</taxon>
        <taxon>Spizellomyces</taxon>
    </lineage>
</organism>
<feature type="domain" description="Anti-proliferative protein" evidence="3">
    <location>
        <begin position="1"/>
        <end position="110"/>
    </location>
</feature>
<feature type="compositionally biased region" description="Polar residues" evidence="2">
    <location>
        <begin position="136"/>
        <end position="151"/>
    </location>
</feature>
<dbReference type="GO" id="GO:0005634">
    <property type="term" value="C:nucleus"/>
    <property type="evidence" value="ECO:0007669"/>
    <property type="project" value="TreeGrafter"/>
</dbReference>
<keyword evidence="5" id="KW-1185">Reference proteome</keyword>
<evidence type="ECO:0000256" key="1">
    <source>
        <dbReference type="ARBA" id="ARBA00007989"/>
    </source>
</evidence>
<feature type="compositionally biased region" description="Pro residues" evidence="2">
    <location>
        <begin position="152"/>
        <end position="167"/>
    </location>
</feature>
<evidence type="ECO:0000259" key="3">
    <source>
        <dbReference type="SMART" id="SM00099"/>
    </source>
</evidence>
<evidence type="ECO:0000256" key="2">
    <source>
        <dbReference type="SAM" id="MobiDB-lite"/>
    </source>
</evidence>
<sequence length="185" mass="20653">MYTEVRTAATFLAKFLQSKSSSASATAERLLTFEQALVDRLMERFKGHWDPQRPCKGNAFRAVCVLNGVVDRVVVEALMAAGIKAEELNFPTELVLWIDPHCVSYRIGDFGQVVTVWENKTALDSDAVEVPHFFKTNNRTRSPSFGRSQAQTPPPMSQGQPQTPPPLSSMHPHSQYPYQKAVMAN</sequence>
<dbReference type="PANTHER" id="PTHR22978">
    <property type="entry name" value="B-CELL TRANSLOCATION GENE"/>
    <property type="match status" value="1"/>
</dbReference>
<dbReference type="SMART" id="SM00099">
    <property type="entry name" value="btg1"/>
    <property type="match status" value="1"/>
</dbReference>
<dbReference type="Pfam" id="PF07742">
    <property type="entry name" value="BTG"/>
    <property type="match status" value="1"/>
</dbReference>
<protein>
    <recommendedName>
        <fullName evidence="3">Anti-proliferative protein domain-containing protein</fullName>
    </recommendedName>
</protein>
<dbReference type="EMBL" id="KQ257458">
    <property type="protein sequence ID" value="KNC99244.1"/>
    <property type="molecule type" value="Genomic_DNA"/>
</dbReference>